<evidence type="ECO:0000313" key="1">
    <source>
        <dbReference type="EMBL" id="KAJ1192007.1"/>
    </source>
</evidence>
<gene>
    <name evidence="1" type="ORF">NDU88_001319</name>
</gene>
<dbReference type="AlphaFoldDB" id="A0AAV7USG8"/>
<keyword evidence="2" id="KW-1185">Reference proteome</keyword>
<organism evidence="1 2">
    <name type="scientific">Pleurodeles waltl</name>
    <name type="common">Iberian ribbed newt</name>
    <dbReference type="NCBI Taxonomy" id="8319"/>
    <lineage>
        <taxon>Eukaryota</taxon>
        <taxon>Metazoa</taxon>
        <taxon>Chordata</taxon>
        <taxon>Craniata</taxon>
        <taxon>Vertebrata</taxon>
        <taxon>Euteleostomi</taxon>
        <taxon>Amphibia</taxon>
        <taxon>Batrachia</taxon>
        <taxon>Caudata</taxon>
        <taxon>Salamandroidea</taxon>
        <taxon>Salamandridae</taxon>
        <taxon>Pleurodelinae</taxon>
        <taxon>Pleurodeles</taxon>
    </lineage>
</organism>
<name>A0AAV7USG8_PLEWA</name>
<reference evidence="1" key="1">
    <citation type="journal article" date="2022" name="bioRxiv">
        <title>Sequencing and chromosome-scale assembly of the giantPleurodeles waltlgenome.</title>
        <authorList>
            <person name="Brown T."/>
            <person name="Elewa A."/>
            <person name="Iarovenko S."/>
            <person name="Subramanian E."/>
            <person name="Araus A.J."/>
            <person name="Petzold A."/>
            <person name="Susuki M."/>
            <person name="Suzuki K.-i.T."/>
            <person name="Hayashi T."/>
            <person name="Toyoda A."/>
            <person name="Oliveira C."/>
            <person name="Osipova E."/>
            <person name="Leigh N.D."/>
            <person name="Simon A."/>
            <person name="Yun M.H."/>
        </authorList>
    </citation>
    <scope>NUCLEOTIDE SEQUENCE</scope>
    <source>
        <strain evidence="1">20211129_DDA</strain>
        <tissue evidence="1">Liver</tissue>
    </source>
</reference>
<dbReference type="Proteomes" id="UP001066276">
    <property type="component" value="Chromosome 2_2"/>
</dbReference>
<dbReference type="EMBL" id="JANPWB010000004">
    <property type="protein sequence ID" value="KAJ1192007.1"/>
    <property type="molecule type" value="Genomic_DNA"/>
</dbReference>
<accession>A0AAV7USG8</accession>
<sequence length="106" mass="11814">MTVADSNIESLHGDVSTLKQELATMTTVIRELAHRVKDAEGWVRHNNACVLGFPEQVEGAPSEVFLEAWVGRQLQSQGFRTSLWWSKHTGLWCRTVLLRGPSLPGS</sequence>
<evidence type="ECO:0000313" key="2">
    <source>
        <dbReference type="Proteomes" id="UP001066276"/>
    </source>
</evidence>
<comment type="caution">
    <text evidence="1">The sequence shown here is derived from an EMBL/GenBank/DDBJ whole genome shotgun (WGS) entry which is preliminary data.</text>
</comment>
<protein>
    <submittedName>
        <fullName evidence="1">Uncharacterized protein</fullName>
    </submittedName>
</protein>
<proteinExistence type="predicted"/>